<dbReference type="GO" id="GO:0008270">
    <property type="term" value="F:zinc ion binding"/>
    <property type="evidence" value="ECO:0007669"/>
    <property type="project" value="UniProtKB-KW"/>
</dbReference>
<dbReference type="SUPFAM" id="SSF69203">
    <property type="entry name" value="Nucleoplasmin-like core domain"/>
    <property type="match status" value="1"/>
</dbReference>
<comment type="similarity">
    <text evidence="2">Belongs to the histone deacetylase HD2 family.</text>
</comment>
<keyword evidence="9" id="KW-0862">Zinc</keyword>
<dbReference type="PROSITE" id="PS00028">
    <property type="entry name" value="ZINC_FINGER_C2H2_1"/>
    <property type="match status" value="1"/>
</dbReference>
<evidence type="ECO:0000256" key="8">
    <source>
        <dbReference type="ARBA" id="ARBA00023242"/>
    </source>
</evidence>
<dbReference type="PROSITE" id="PS50157">
    <property type="entry name" value="ZINC_FINGER_C2H2_2"/>
    <property type="match status" value="1"/>
</dbReference>
<keyword evidence="3" id="KW-0678">Repressor</keyword>
<evidence type="ECO:0000256" key="2">
    <source>
        <dbReference type="ARBA" id="ARBA00006673"/>
    </source>
</evidence>
<keyword evidence="5" id="KW-0156">Chromatin regulator</keyword>
<sequence>MMQFWGVEVKNGGSVKVQPGDDKVVHLSQACLGEVKKDKGSEFVRLFAQKDGQKFVIGILSLEKFPHINLDLVFEDEFELSHDWKHGSVHFAGYKADNPDPMLDGDESDDDLEEPVPVNALNNGKSETKELKASGNKANASVKPENAEAKPKVRIVEPGKDVKKNEDDDETDDDDDDEDDDEESDEEAEEEDEDVPIAEVGSDDEDDSDEEEESDEETPKKPEPSKKRPGESTSKTPIPDKKAKLATPQQKADGKKVSGHVATPHPAKQVAKTPANAGKSNKQTSKSGGSFACSSCTRTFGSEQALQSHSKAKHGAK</sequence>
<reference evidence="12" key="1">
    <citation type="journal article" date="2013" name="J. Plant Res.">
        <title>Effect of fungi and light on seed germination of three Opuntia species from semiarid lands of central Mexico.</title>
        <authorList>
            <person name="Delgado-Sanchez P."/>
            <person name="Jimenez-Bremont J.F."/>
            <person name="Guerrero-Gonzalez Mde L."/>
            <person name="Flores J."/>
        </authorList>
    </citation>
    <scope>NUCLEOTIDE SEQUENCE</scope>
    <source>
        <tissue evidence="12">Cladode</tissue>
    </source>
</reference>
<dbReference type="EMBL" id="GISG01142217">
    <property type="protein sequence ID" value="MBA4645446.1"/>
    <property type="molecule type" value="Transcribed_RNA"/>
</dbReference>
<feature type="domain" description="C2H2-type" evidence="11">
    <location>
        <begin position="291"/>
        <end position="317"/>
    </location>
</feature>
<evidence type="ECO:0000256" key="4">
    <source>
        <dbReference type="ARBA" id="ARBA00022801"/>
    </source>
</evidence>
<dbReference type="InterPro" id="IPR013087">
    <property type="entry name" value="Znf_C2H2_type"/>
</dbReference>
<evidence type="ECO:0000259" key="11">
    <source>
        <dbReference type="PROSITE" id="PS50157"/>
    </source>
</evidence>
<evidence type="ECO:0000256" key="5">
    <source>
        <dbReference type="ARBA" id="ARBA00022853"/>
    </source>
</evidence>
<feature type="compositionally biased region" description="Acidic residues" evidence="10">
    <location>
        <begin position="103"/>
        <end position="114"/>
    </location>
</feature>
<keyword evidence="8" id="KW-0539">Nucleus</keyword>
<feature type="compositionally biased region" description="Basic and acidic residues" evidence="10">
    <location>
        <begin position="145"/>
        <end position="166"/>
    </location>
</feature>
<accession>A0A7C9DMB9</accession>
<protein>
    <submittedName>
        <fullName evidence="12">Histone deacetylase</fullName>
        <ecNumber evidence="12">3.5.1.98</ecNumber>
    </submittedName>
</protein>
<organism evidence="12">
    <name type="scientific">Opuntia streptacantha</name>
    <name type="common">Prickly pear cactus</name>
    <name type="synonym">Opuntia cardona</name>
    <dbReference type="NCBI Taxonomy" id="393608"/>
    <lineage>
        <taxon>Eukaryota</taxon>
        <taxon>Viridiplantae</taxon>
        <taxon>Streptophyta</taxon>
        <taxon>Embryophyta</taxon>
        <taxon>Tracheophyta</taxon>
        <taxon>Spermatophyta</taxon>
        <taxon>Magnoliopsida</taxon>
        <taxon>eudicotyledons</taxon>
        <taxon>Gunneridae</taxon>
        <taxon>Pentapetalae</taxon>
        <taxon>Caryophyllales</taxon>
        <taxon>Cactineae</taxon>
        <taxon>Cactaceae</taxon>
        <taxon>Opuntioideae</taxon>
        <taxon>Opuntia</taxon>
    </lineage>
</organism>
<evidence type="ECO:0000256" key="3">
    <source>
        <dbReference type="ARBA" id="ARBA00022491"/>
    </source>
</evidence>
<evidence type="ECO:0000256" key="9">
    <source>
        <dbReference type="PROSITE-ProRule" id="PRU00042"/>
    </source>
</evidence>
<feature type="compositionally biased region" description="Polar residues" evidence="10">
    <location>
        <begin position="278"/>
        <end position="296"/>
    </location>
</feature>
<keyword evidence="9" id="KW-0479">Metal-binding</keyword>
<dbReference type="GO" id="GO:0141221">
    <property type="term" value="F:histone deacetylase activity, hydrolytic mechanism"/>
    <property type="evidence" value="ECO:0007669"/>
    <property type="project" value="UniProtKB-EC"/>
</dbReference>
<feature type="region of interest" description="Disordered" evidence="10">
    <location>
        <begin position="93"/>
        <end position="296"/>
    </location>
</feature>
<keyword evidence="4 12" id="KW-0378">Hydrolase</keyword>
<evidence type="ECO:0000256" key="10">
    <source>
        <dbReference type="SAM" id="MobiDB-lite"/>
    </source>
</evidence>
<evidence type="ECO:0000313" key="12">
    <source>
        <dbReference type="EMBL" id="MBA4645446.1"/>
    </source>
</evidence>
<keyword evidence="7" id="KW-0804">Transcription</keyword>
<dbReference type="EC" id="3.5.1.98" evidence="12"/>
<evidence type="ECO:0000256" key="6">
    <source>
        <dbReference type="ARBA" id="ARBA00023015"/>
    </source>
</evidence>
<dbReference type="InterPro" id="IPR041232">
    <property type="entry name" value="NPL"/>
</dbReference>
<feature type="compositionally biased region" description="Basic and acidic residues" evidence="10">
    <location>
        <begin position="217"/>
        <end position="230"/>
    </location>
</feature>
<keyword evidence="6" id="KW-0805">Transcription regulation</keyword>
<reference evidence="12" key="2">
    <citation type="submission" date="2020-07" db="EMBL/GenBank/DDBJ databases">
        <authorList>
            <person name="Vera ALvarez R."/>
            <person name="Arias-Moreno D.M."/>
            <person name="Jimenez-Jacinto V."/>
            <person name="Jimenez-Bremont J.F."/>
            <person name="Swaminathan K."/>
            <person name="Moose S.P."/>
            <person name="Guerrero-Gonzalez M.L."/>
            <person name="Marino-Ramirez L."/>
            <person name="Landsman D."/>
            <person name="Rodriguez-Kessler M."/>
            <person name="Delgado-Sanchez P."/>
        </authorList>
    </citation>
    <scope>NUCLEOTIDE SEQUENCE</scope>
    <source>
        <tissue evidence="12">Cladode</tissue>
    </source>
</reference>
<dbReference type="AlphaFoldDB" id="A0A7C9DMB9"/>
<dbReference type="Pfam" id="PF17800">
    <property type="entry name" value="NPL"/>
    <property type="match status" value="1"/>
</dbReference>
<comment type="subcellular location">
    <subcellularLocation>
        <location evidence="1">Nucleus</location>
        <location evidence="1">Nucleolus</location>
    </subcellularLocation>
</comment>
<evidence type="ECO:0000256" key="1">
    <source>
        <dbReference type="ARBA" id="ARBA00004604"/>
    </source>
</evidence>
<dbReference type="InterPro" id="IPR036824">
    <property type="entry name" value="Nucleoplasmin_core_dom_sf"/>
</dbReference>
<name>A0A7C9DMB9_OPUST</name>
<dbReference type="Gene3D" id="2.60.120.340">
    <property type="entry name" value="Nucleoplasmin core domain"/>
    <property type="match status" value="1"/>
</dbReference>
<evidence type="ECO:0000256" key="7">
    <source>
        <dbReference type="ARBA" id="ARBA00023163"/>
    </source>
</evidence>
<dbReference type="FunFam" id="2.60.120.340:FF:000004">
    <property type="entry name" value="Histone deacetylase HDT1"/>
    <property type="match status" value="1"/>
</dbReference>
<feature type="compositionally biased region" description="Acidic residues" evidence="10">
    <location>
        <begin position="167"/>
        <end position="216"/>
    </location>
</feature>
<dbReference type="GO" id="GO:0005730">
    <property type="term" value="C:nucleolus"/>
    <property type="evidence" value="ECO:0007669"/>
    <property type="project" value="UniProtKB-SubCell"/>
</dbReference>
<proteinExistence type="inferred from homology"/>
<keyword evidence="9" id="KW-0863">Zinc-finger</keyword>